<evidence type="ECO:0000313" key="2">
    <source>
        <dbReference type="EMBL" id="EGE1989650.1"/>
    </source>
</evidence>
<protein>
    <submittedName>
        <fullName evidence="4">Addiction module toxin RelE</fullName>
    </submittedName>
</protein>
<dbReference type="EMBL" id="QOGZ01000003">
    <property type="protein sequence ID" value="RDA42320.1"/>
    <property type="molecule type" value="Genomic_DNA"/>
</dbReference>
<reference evidence="3 6" key="1">
    <citation type="submission" date="2016-10" db="EMBL/GenBank/DDBJ databases">
        <title>Whole genome sequences of antibiotic resistant commensal Escherichia coli from healthy Australian adults.</title>
        <authorList>
            <person name="Moran R.A."/>
            <person name="Anantham S."/>
            <person name="Nigro S.J."/>
            <person name="Holt K.E."/>
            <person name="Hall R.M."/>
        </authorList>
    </citation>
    <scope>NUCLEOTIDE SEQUENCE [LARGE SCALE GENOMIC DNA]</scope>
    <source>
        <strain evidence="3 6">2.3-R4</strain>
    </source>
</reference>
<reference evidence="2" key="3">
    <citation type="submission" date="2018-05" db="EMBL/GenBank/DDBJ databases">
        <authorList>
            <person name="Ashton P.M."/>
            <person name="Dallman T."/>
            <person name="Nair S."/>
            <person name="De Pinna E."/>
            <person name="Peters T."/>
            <person name="Grant K."/>
        </authorList>
    </citation>
    <scope>NUCLEOTIDE SEQUENCE</scope>
    <source>
        <strain evidence="2">412057</strain>
    </source>
</reference>
<dbReference type="AlphaFoldDB" id="A0A094VN41"/>
<keyword evidence="1" id="KW-1133">Transmembrane helix</keyword>
<dbReference type="Proteomes" id="UP000188855">
    <property type="component" value="Unassembled WGS sequence"/>
</dbReference>
<evidence type="ECO:0000313" key="6">
    <source>
        <dbReference type="Proteomes" id="UP000188855"/>
    </source>
</evidence>
<dbReference type="EMBL" id="MPAF01000013">
    <property type="protein sequence ID" value="OOK29048.1"/>
    <property type="molecule type" value="Genomic_DNA"/>
</dbReference>
<reference evidence="5 8" key="2">
    <citation type="submission" date="2017-08" db="EMBL/GenBank/DDBJ databases">
        <title>Sequencing of Escherichia coli CCPM 6219.</title>
        <authorList>
            <person name="Liu S.-L."/>
            <person name="Zhou Y.-J."/>
            <person name="Zhao M.-F."/>
        </authorList>
    </citation>
    <scope>NUCLEOTIDE SEQUENCE [LARGE SCALE GENOMIC DNA]</scope>
    <source>
        <strain evidence="5 8">CCPM 6219</strain>
    </source>
</reference>
<sequence length="79" mass="9042">MSAQFWNRASIKQKIPVTIVYILLFSVFLRLFFRHTDKFIRCQSGNGCYHIANLSTDVMKNAPDNSKSIERCCGKIPAT</sequence>
<name>A0A094VN41_ECOLX</name>
<dbReference type="Proteomes" id="UP000253687">
    <property type="component" value="Unassembled WGS sequence"/>
</dbReference>
<accession>A0A094VN41</accession>
<gene>
    <name evidence="3" type="ORF">BMT91_08700</name>
    <name evidence="5" type="ORF">CIG67_17630</name>
    <name evidence="2" type="ORF">DL968_18880</name>
    <name evidence="4" type="ORF">DTL43_03730</name>
</gene>
<feature type="transmembrane region" description="Helical" evidence="1">
    <location>
        <begin position="15"/>
        <end position="33"/>
    </location>
</feature>
<dbReference type="EMBL" id="AAVTXU010000086">
    <property type="protein sequence ID" value="EGE1989650.1"/>
    <property type="molecule type" value="Genomic_DNA"/>
</dbReference>
<keyword evidence="1" id="KW-0812">Transmembrane</keyword>
<evidence type="ECO:0000313" key="3">
    <source>
        <dbReference type="EMBL" id="OOK29048.1"/>
    </source>
</evidence>
<comment type="caution">
    <text evidence="4">The sequence shown here is derived from an EMBL/GenBank/DDBJ whole genome shotgun (WGS) entry which is preliminary data.</text>
</comment>
<proteinExistence type="predicted"/>
<evidence type="ECO:0000313" key="4">
    <source>
        <dbReference type="EMBL" id="RDA42320.1"/>
    </source>
</evidence>
<evidence type="ECO:0000313" key="8">
    <source>
        <dbReference type="Proteomes" id="UP000288459"/>
    </source>
</evidence>
<organism evidence="4 7">
    <name type="scientific">Escherichia coli</name>
    <dbReference type="NCBI Taxonomy" id="562"/>
    <lineage>
        <taxon>Bacteria</taxon>
        <taxon>Pseudomonadati</taxon>
        <taxon>Pseudomonadota</taxon>
        <taxon>Gammaproteobacteria</taxon>
        <taxon>Enterobacterales</taxon>
        <taxon>Enterobacteriaceae</taxon>
        <taxon>Escherichia</taxon>
    </lineage>
</organism>
<dbReference type="EMBL" id="NPIM01000148">
    <property type="protein sequence ID" value="RVE10916.1"/>
    <property type="molecule type" value="Genomic_DNA"/>
</dbReference>
<reference evidence="4 7" key="4">
    <citation type="submission" date="2018-07" db="EMBL/GenBank/DDBJ databases">
        <title>Whole Genome Sequence Analysis of Avian Pathogenic E. coli - An Australian Perspective.</title>
        <authorList>
            <person name="Cummins M.L."/>
            <person name="Reid C.J."/>
            <person name="Roy Chowdhury P."/>
            <person name="Bushell R."/>
            <person name="Esbert N."/>
            <person name="Tivendale K.A."/>
            <person name="Noormohammadi A.H."/>
            <person name="Islam S."/>
            <person name="Marenda M.S."/>
            <person name="Browning G.F."/>
            <person name="Markham P.F."/>
            <person name="Djordjevic S.P."/>
        </authorList>
    </citation>
    <scope>NUCLEOTIDE SEQUENCE [LARGE SCALE GENOMIC DNA]</scope>
    <source>
        <strain evidence="4 7">AVC211</strain>
    </source>
</reference>
<accession>A0A236FXP3</accession>
<evidence type="ECO:0000256" key="1">
    <source>
        <dbReference type="SAM" id="Phobius"/>
    </source>
</evidence>
<evidence type="ECO:0000313" key="5">
    <source>
        <dbReference type="EMBL" id="RVE10916.1"/>
    </source>
</evidence>
<dbReference type="Proteomes" id="UP000288459">
    <property type="component" value="Unassembled WGS sequence"/>
</dbReference>
<keyword evidence="1" id="KW-0472">Membrane</keyword>
<evidence type="ECO:0000313" key="7">
    <source>
        <dbReference type="Proteomes" id="UP000253687"/>
    </source>
</evidence>
<dbReference type="Proteomes" id="UP000854059">
    <property type="component" value="Unassembled WGS sequence"/>
</dbReference>